<comment type="caution">
    <text evidence="1">The sequence shown here is derived from an EMBL/GenBank/DDBJ whole genome shotgun (WGS) entry which is preliminary data.</text>
</comment>
<keyword evidence="2" id="KW-1185">Reference proteome</keyword>
<evidence type="ECO:0000313" key="2">
    <source>
        <dbReference type="Proteomes" id="UP001180020"/>
    </source>
</evidence>
<dbReference type="EMBL" id="JAUJYO010000010">
    <property type="protein sequence ID" value="KAK1306176.1"/>
    <property type="molecule type" value="Genomic_DNA"/>
</dbReference>
<dbReference type="Proteomes" id="UP001180020">
    <property type="component" value="Unassembled WGS sequence"/>
</dbReference>
<sequence>MSQPSQRNLRTRATLLRDDEKTVVVEDSFPVKEGLAEGEAGKVDAGSSGDVTPGALERWAIKIEHSINIALTVSGFP</sequence>
<name>A0AAV9DYT2_ACOCL</name>
<protein>
    <submittedName>
        <fullName evidence="1">Uncharacterized protein</fullName>
    </submittedName>
</protein>
<accession>A0AAV9DYT2</accession>
<proteinExistence type="predicted"/>
<reference evidence="1" key="1">
    <citation type="journal article" date="2023" name="Nat. Commun.">
        <title>Diploid and tetraploid genomes of Acorus and the evolution of monocots.</title>
        <authorList>
            <person name="Ma L."/>
            <person name="Liu K.W."/>
            <person name="Li Z."/>
            <person name="Hsiao Y.Y."/>
            <person name="Qi Y."/>
            <person name="Fu T."/>
            <person name="Tang G.D."/>
            <person name="Zhang D."/>
            <person name="Sun W.H."/>
            <person name="Liu D.K."/>
            <person name="Li Y."/>
            <person name="Chen G.Z."/>
            <person name="Liu X.D."/>
            <person name="Liao X.Y."/>
            <person name="Jiang Y.T."/>
            <person name="Yu X."/>
            <person name="Hao Y."/>
            <person name="Huang J."/>
            <person name="Zhao X.W."/>
            <person name="Ke S."/>
            <person name="Chen Y.Y."/>
            <person name="Wu W.L."/>
            <person name="Hsu J.L."/>
            <person name="Lin Y.F."/>
            <person name="Huang M.D."/>
            <person name="Li C.Y."/>
            <person name="Huang L."/>
            <person name="Wang Z.W."/>
            <person name="Zhao X."/>
            <person name="Zhong W.Y."/>
            <person name="Peng D.H."/>
            <person name="Ahmad S."/>
            <person name="Lan S."/>
            <person name="Zhang J.S."/>
            <person name="Tsai W.C."/>
            <person name="Van de Peer Y."/>
            <person name="Liu Z.J."/>
        </authorList>
    </citation>
    <scope>NUCLEOTIDE SEQUENCE</scope>
    <source>
        <strain evidence="1">CP</strain>
    </source>
</reference>
<dbReference type="AlphaFoldDB" id="A0AAV9DYT2"/>
<organism evidence="1 2">
    <name type="scientific">Acorus calamus</name>
    <name type="common">Sweet flag</name>
    <dbReference type="NCBI Taxonomy" id="4465"/>
    <lineage>
        <taxon>Eukaryota</taxon>
        <taxon>Viridiplantae</taxon>
        <taxon>Streptophyta</taxon>
        <taxon>Embryophyta</taxon>
        <taxon>Tracheophyta</taxon>
        <taxon>Spermatophyta</taxon>
        <taxon>Magnoliopsida</taxon>
        <taxon>Liliopsida</taxon>
        <taxon>Acoraceae</taxon>
        <taxon>Acorus</taxon>
    </lineage>
</organism>
<evidence type="ECO:0000313" key="1">
    <source>
        <dbReference type="EMBL" id="KAK1306176.1"/>
    </source>
</evidence>
<gene>
    <name evidence="1" type="ORF">QJS10_CPA10g01933</name>
</gene>
<reference evidence="1" key="2">
    <citation type="submission" date="2023-06" db="EMBL/GenBank/DDBJ databases">
        <authorList>
            <person name="Ma L."/>
            <person name="Liu K.-W."/>
            <person name="Li Z."/>
            <person name="Hsiao Y.-Y."/>
            <person name="Qi Y."/>
            <person name="Fu T."/>
            <person name="Tang G."/>
            <person name="Zhang D."/>
            <person name="Sun W.-H."/>
            <person name="Liu D.-K."/>
            <person name="Li Y."/>
            <person name="Chen G.-Z."/>
            <person name="Liu X.-D."/>
            <person name="Liao X.-Y."/>
            <person name="Jiang Y.-T."/>
            <person name="Yu X."/>
            <person name="Hao Y."/>
            <person name="Huang J."/>
            <person name="Zhao X.-W."/>
            <person name="Ke S."/>
            <person name="Chen Y.-Y."/>
            <person name="Wu W.-L."/>
            <person name="Hsu J.-L."/>
            <person name="Lin Y.-F."/>
            <person name="Huang M.-D."/>
            <person name="Li C.-Y."/>
            <person name="Huang L."/>
            <person name="Wang Z.-W."/>
            <person name="Zhao X."/>
            <person name="Zhong W.-Y."/>
            <person name="Peng D.-H."/>
            <person name="Ahmad S."/>
            <person name="Lan S."/>
            <person name="Zhang J.-S."/>
            <person name="Tsai W.-C."/>
            <person name="Van De Peer Y."/>
            <person name="Liu Z.-J."/>
        </authorList>
    </citation>
    <scope>NUCLEOTIDE SEQUENCE</scope>
    <source>
        <strain evidence="1">CP</strain>
        <tissue evidence="1">Leaves</tissue>
    </source>
</reference>